<keyword evidence="3" id="KW-0288">FMN</keyword>
<dbReference type="Pfam" id="PF00881">
    <property type="entry name" value="Nitroreductase"/>
    <property type="match status" value="1"/>
</dbReference>
<dbReference type="AlphaFoldDB" id="A0A1G6QQR2"/>
<dbReference type="PANTHER" id="PTHR43425:SF2">
    <property type="entry name" value="OXYGEN-INSENSITIVE NADPH NITROREDUCTASE"/>
    <property type="match status" value="1"/>
</dbReference>
<feature type="domain" description="Nitroreductase" evidence="5">
    <location>
        <begin position="42"/>
        <end position="194"/>
    </location>
</feature>
<evidence type="ECO:0000259" key="5">
    <source>
        <dbReference type="Pfam" id="PF00881"/>
    </source>
</evidence>
<dbReference type="STRING" id="639004.SAMN04488239_104186"/>
<dbReference type="PANTHER" id="PTHR43425">
    <property type="entry name" value="OXYGEN-INSENSITIVE NADPH NITROREDUCTASE"/>
    <property type="match status" value="1"/>
</dbReference>
<dbReference type="InterPro" id="IPR029479">
    <property type="entry name" value="Nitroreductase"/>
</dbReference>
<comment type="similarity">
    <text evidence="1">Belongs to the flavin oxidoreductase frp family.</text>
</comment>
<dbReference type="SUPFAM" id="SSF55469">
    <property type="entry name" value="FMN-dependent nitroreductase-like"/>
    <property type="match status" value="1"/>
</dbReference>
<gene>
    <name evidence="6" type="ORF">SAMN04488239_104186</name>
</gene>
<dbReference type="RefSeq" id="WP_093029423.1">
    <property type="nucleotide sequence ID" value="NZ_FMZV01000004.1"/>
</dbReference>
<sequence length="290" mass="31751">MGDETSSSRLAAVIEARFGDRIDMTALDLAPAAADAAYAMLSRGSCRHYADRPVPEAMMRLLGAIALSSPSKSDLQQRDIIWVRGPQASRVKALAGAQDWIAGAPELLVFCANNRRQRQLHQMQGRPFANDHLDAFFNASVDAAIALSACVSGAEALGLGCCPISTIRNAADEVSAVLGLPGHVFPVAALAVGWPEFPQPRLSMRLPLAATFHENCYSEGEPEATIAEYDQRRAGQTRGMRQRAQERFGRADPYTWSDDKTRQYAVPERADFAEFIRVKGFRIDPDTRDE</sequence>
<organism evidence="6 7">
    <name type="scientific">Ruegeria marina</name>
    <dbReference type="NCBI Taxonomy" id="639004"/>
    <lineage>
        <taxon>Bacteria</taxon>
        <taxon>Pseudomonadati</taxon>
        <taxon>Pseudomonadota</taxon>
        <taxon>Alphaproteobacteria</taxon>
        <taxon>Rhodobacterales</taxon>
        <taxon>Roseobacteraceae</taxon>
        <taxon>Ruegeria</taxon>
    </lineage>
</organism>
<name>A0A1G6QQR2_9RHOB</name>
<dbReference type="Gene3D" id="3.40.109.10">
    <property type="entry name" value="NADH Oxidase"/>
    <property type="match status" value="1"/>
</dbReference>
<dbReference type="Proteomes" id="UP000199628">
    <property type="component" value="Unassembled WGS sequence"/>
</dbReference>
<evidence type="ECO:0000256" key="1">
    <source>
        <dbReference type="ARBA" id="ARBA00008366"/>
    </source>
</evidence>
<evidence type="ECO:0000256" key="2">
    <source>
        <dbReference type="ARBA" id="ARBA00022630"/>
    </source>
</evidence>
<evidence type="ECO:0000256" key="3">
    <source>
        <dbReference type="ARBA" id="ARBA00022643"/>
    </source>
</evidence>
<evidence type="ECO:0000256" key="4">
    <source>
        <dbReference type="ARBA" id="ARBA00023002"/>
    </source>
</evidence>
<dbReference type="OrthoDB" id="3181400at2"/>
<dbReference type="InterPro" id="IPR016446">
    <property type="entry name" value="Flavin_OxRdtase_Frp"/>
</dbReference>
<accession>A0A1G6QQR2</accession>
<protein>
    <submittedName>
        <fullName evidence="6">Nitroreductase</fullName>
    </submittedName>
</protein>
<keyword evidence="2" id="KW-0285">Flavoprotein</keyword>
<reference evidence="7" key="1">
    <citation type="submission" date="2016-10" db="EMBL/GenBank/DDBJ databases">
        <authorList>
            <person name="Varghese N."/>
            <person name="Submissions S."/>
        </authorList>
    </citation>
    <scope>NUCLEOTIDE SEQUENCE [LARGE SCALE GENOMIC DNA]</scope>
    <source>
        <strain evidence="7">CGMCC 1.9108</strain>
    </source>
</reference>
<dbReference type="GO" id="GO:0016491">
    <property type="term" value="F:oxidoreductase activity"/>
    <property type="evidence" value="ECO:0007669"/>
    <property type="project" value="UniProtKB-KW"/>
</dbReference>
<dbReference type="InterPro" id="IPR000415">
    <property type="entry name" value="Nitroreductase-like"/>
</dbReference>
<keyword evidence="4" id="KW-0560">Oxidoreductase</keyword>
<dbReference type="EMBL" id="FMZV01000004">
    <property type="protein sequence ID" value="SDC94035.1"/>
    <property type="molecule type" value="Genomic_DNA"/>
</dbReference>
<keyword evidence="7" id="KW-1185">Reference proteome</keyword>
<evidence type="ECO:0000313" key="7">
    <source>
        <dbReference type="Proteomes" id="UP000199628"/>
    </source>
</evidence>
<evidence type="ECO:0000313" key="6">
    <source>
        <dbReference type="EMBL" id="SDC94035.1"/>
    </source>
</evidence>
<proteinExistence type="inferred from homology"/>